<gene>
    <name evidence="1" type="ORF">yc1106_06837</name>
</gene>
<name>A0A9Q8ZG42_CURCL</name>
<sequence>MTITQIIQFQQPSASAAETQAHAALQALKDTKAPENYLLGTHIQDERKLQLTSEWHDPQAESTPAANEYRSTVLSALGSPDKMLHVNFTSETPLFGETGPMVSPIIEFVKIYFPASRATSEFCAKIEKDFNVFDEKCLVAAQGNGGMAYGWVLEEQEHESLKGEKARCFVVARGWQSMQCFEDLLKSQEYKDAMGIVIAWAAPADMWHVKREL</sequence>
<evidence type="ECO:0000313" key="1">
    <source>
        <dbReference type="EMBL" id="USP79563.1"/>
    </source>
</evidence>
<dbReference type="OrthoDB" id="3830579at2759"/>
<proteinExistence type="predicted"/>
<protein>
    <submittedName>
        <fullName evidence="1">Duf1212 domain membrane protein</fullName>
    </submittedName>
</protein>
<accession>A0A9Q8ZG42</accession>
<dbReference type="EMBL" id="CP089278">
    <property type="protein sequence ID" value="USP79563.1"/>
    <property type="molecule type" value="Genomic_DNA"/>
</dbReference>
<dbReference type="Proteomes" id="UP001056012">
    <property type="component" value="Chromosome 5"/>
</dbReference>
<keyword evidence="2" id="KW-1185">Reference proteome</keyword>
<organism evidence="1 2">
    <name type="scientific">Curvularia clavata</name>
    <dbReference type="NCBI Taxonomy" id="95742"/>
    <lineage>
        <taxon>Eukaryota</taxon>
        <taxon>Fungi</taxon>
        <taxon>Dikarya</taxon>
        <taxon>Ascomycota</taxon>
        <taxon>Pezizomycotina</taxon>
        <taxon>Dothideomycetes</taxon>
        <taxon>Pleosporomycetidae</taxon>
        <taxon>Pleosporales</taxon>
        <taxon>Pleosporineae</taxon>
        <taxon>Pleosporaceae</taxon>
        <taxon>Curvularia</taxon>
    </lineage>
</organism>
<evidence type="ECO:0000313" key="2">
    <source>
        <dbReference type="Proteomes" id="UP001056012"/>
    </source>
</evidence>
<reference evidence="1" key="1">
    <citation type="submission" date="2021-12" db="EMBL/GenBank/DDBJ databases">
        <title>Curvularia clavata genome.</title>
        <authorList>
            <person name="Cao Y."/>
        </authorList>
    </citation>
    <scope>NUCLEOTIDE SEQUENCE</scope>
    <source>
        <strain evidence="1">Yc1106</strain>
    </source>
</reference>
<dbReference type="VEuPathDB" id="FungiDB:yc1106_06837"/>
<dbReference type="AlphaFoldDB" id="A0A9Q8ZG42"/>